<organism evidence="3 4">
    <name type="scientific">Desulfobulbus propionicus (strain ATCC 33891 / DSM 2032 / VKM B-1956 / 1pr3)</name>
    <dbReference type="NCBI Taxonomy" id="577650"/>
    <lineage>
        <taxon>Bacteria</taxon>
        <taxon>Pseudomonadati</taxon>
        <taxon>Thermodesulfobacteriota</taxon>
        <taxon>Desulfobulbia</taxon>
        <taxon>Desulfobulbales</taxon>
        <taxon>Desulfobulbaceae</taxon>
        <taxon>Desulfobulbus</taxon>
    </lineage>
</organism>
<evidence type="ECO:0000313" key="3">
    <source>
        <dbReference type="EMBL" id="ADW18084.1"/>
    </source>
</evidence>
<evidence type="ECO:0000256" key="1">
    <source>
        <dbReference type="PIRSR" id="PIRSR016487-1"/>
    </source>
</evidence>
<sequence>MGLEIERKFLLANDGWRGLAKGVAYRQGYLCASKERSVRVRIAGDQGFLTIKGATVVATRREYEYQIPLADAHAMLDDLCPQPQIEKKRYSIPYQGFVWEVDEFFGLNHGLIVAEIELDREDQPFARPEWIGQEVTGDSRYANAALCLHPYSTWSR</sequence>
<evidence type="ECO:0000259" key="2">
    <source>
        <dbReference type="PROSITE" id="PS51707"/>
    </source>
</evidence>
<dbReference type="SMART" id="SM01118">
    <property type="entry name" value="CYTH"/>
    <property type="match status" value="1"/>
</dbReference>
<dbReference type="InterPro" id="IPR023577">
    <property type="entry name" value="CYTH_domain"/>
</dbReference>
<dbReference type="EMBL" id="CP002364">
    <property type="protein sequence ID" value="ADW18084.1"/>
    <property type="molecule type" value="Genomic_DNA"/>
</dbReference>
<dbReference type="InterPro" id="IPR012042">
    <property type="entry name" value="NeuTTM/CthTTM-like"/>
</dbReference>
<dbReference type="PIRSF" id="PIRSF016487">
    <property type="entry name" value="CYTH_UCP016487"/>
    <property type="match status" value="1"/>
</dbReference>
<dbReference type="PANTHER" id="PTHR40114:SF1">
    <property type="entry name" value="SLR0698 PROTEIN"/>
    <property type="match status" value="1"/>
</dbReference>
<dbReference type="KEGG" id="dpr:Despr_1936"/>
<dbReference type="AlphaFoldDB" id="A0A7U4DPH6"/>
<evidence type="ECO:0000313" key="4">
    <source>
        <dbReference type="Proteomes" id="UP000006365"/>
    </source>
</evidence>
<proteinExistence type="predicted"/>
<protein>
    <submittedName>
        <fullName evidence="3">Adenylate cyclase</fullName>
    </submittedName>
</protein>
<accession>A0A7U4DPH6</accession>
<dbReference type="PROSITE" id="PS51707">
    <property type="entry name" value="CYTH"/>
    <property type="match status" value="1"/>
</dbReference>
<feature type="domain" description="CYTH" evidence="2">
    <location>
        <begin position="2"/>
        <end position="156"/>
    </location>
</feature>
<dbReference type="SUPFAM" id="SSF55154">
    <property type="entry name" value="CYTH-like phosphatases"/>
    <property type="match status" value="1"/>
</dbReference>
<dbReference type="Gene3D" id="2.40.320.10">
    <property type="entry name" value="Hypothetical Protein Pfu-838710-001"/>
    <property type="match status" value="1"/>
</dbReference>
<reference evidence="3 4" key="1">
    <citation type="journal article" date="2011" name="Stand. Genomic Sci.">
        <title>Complete genome sequence of Desulfobulbus propionicus type strain (1pr3).</title>
        <authorList>
            <person name="Pagani I."/>
            <person name="Lapidus A."/>
            <person name="Nolan M."/>
            <person name="Lucas S."/>
            <person name="Hammon N."/>
            <person name="Deshpande S."/>
            <person name="Cheng J.F."/>
            <person name="Chertkov O."/>
            <person name="Davenport K."/>
            <person name="Tapia R."/>
            <person name="Han C."/>
            <person name="Goodwin L."/>
            <person name="Pitluck S."/>
            <person name="Liolios K."/>
            <person name="Mavromatis K."/>
            <person name="Ivanova N."/>
            <person name="Mikhailova N."/>
            <person name="Pati A."/>
            <person name="Chen A."/>
            <person name="Palaniappan K."/>
            <person name="Land M."/>
            <person name="Hauser L."/>
            <person name="Chang Y.J."/>
            <person name="Jeffries C.D."/>
            <person name="Detter J.C."/>
            <person name="Brambilla E."/>
            <person name="Kannan K.P."/>
            <person name="Djao O.D."/>
            <person name="Rohde M."/>
            <person name="Pukall R."/>
            <person name="Spring S."/>
            <person name="Goker M."/>
            <person name="Sikorski J."/>
            <person name="Woyke T."/>
            <person name="Bristow J."/>
            <person name="Eisen J.A."/>
            <person name="Markowitz V."/>
            <person name="Hugenholtz P."/>
            <person name="Kyrpides N.C."/>
            <person name="Klenk H.P."/>
        </authorList>
    </citation>
    <scope>NUCLEOTIDE SEQUENCE [LARGE SCALE GENOMIC DNA]</scope>
    <source>
        <strain evidence="4">ATCC 33891 / DSM 2032 / 1pr3</strain>
    </source>
</reference>
<dbReference type="Pfam" id="PF01928">
    <property type="entry name" value="CYTH"/>
    <property type="match status" value="1"/>
</dbReference>
<dbReference type="PANTHER" id="PTHR40114">
    <property type="entry name" value="SLR0698 PROTEIN"/>
    <property type="match status" value="1"/>
</dbReference>
<keyword evidence="4" id="KW-1185">Reference proteome</keyword>
<gene>
    <name evidence="3" type="ordered locus">Despr_1936</name>
</gene>
<dbReference type="RefSeq" id="WP_015724624.1">
    <property type="nucleotide sequence ID" value="NC_014972.1"/>
</dbReference>
<dbReference type="CDD" id="cd07891">
    <property type="entry name" value="CYTH-like_CthTTM-like_1"/>
    <property type="match status" value="1"/>
</dbReference>
<feature type="active site" description="Proton acceptor" evidence="1">
    <location>
        <position position="29"/>
    </location>
</feature>
<dbReference type="InterPro" id="IPR033469">
    <property type="entry name" value="CYTH-like_dom_sf"/>
</dbReference>
<dbReference type="Proteomes" id="UP000006365">
    <property type="component" value="Chromosome"/>
</dbReference>
<name>A0A7U4DPH6_DESPD</name>